<name>A0A9E5DB33_9EURY</name>
<keyword evidence="3" id="KW-1185">Reference proteome</keyword>
<evidence type="ECO:0000256" key="1">
    <source>
        <dbReference type="SAM" id="MobiDB-lite"/>
    </source>
</evidence>
<evidence type="ECO:0000313" key="3">
    <source>
        <dbReference type="Proteomes" id="UP001056766"/>
    </source>
</evidence>
<reference evidence="2" key="2">
    <citation type="submission" date="2021-04" db="EMBL/GenBank/DDBJ databases">
        <authorList>
            <person name="Dong X."/>
        </authorList>
    </citation>
    <scope>NUCLEOTIDE SEQUENCE</scope>
    <source>
        <strain evidence="2">LLY</strain>
    </source>
</reference>
<dbReference type="EMBL" id="JAGSOI010000020">
    <property type="protein sequence ID" value="MCM1986651.1"/>
    <property type="molecule type" value="Genomic_DNA"/>
</dbReference>
<feature type="region of interest" description="Disordered" evidence="1">
    <location>
        <begin position="1"/>
        <end position="22"/>
    </location>
</feature>
<dbReference type="Proteomes" id="UP001056766">
    <property type="component" value="Unassembled WGS sequence"/>
</dbReference>
<sequence length="65" mass="7427">MKDKKDKKEEDIELPSLDDEIESWCEISTENSDSKSADDLVIDEWCKGSEGETDTKKATEKKDTE</sequence>
<feature type="compositionally biased region" description="Basic and acidic residues" evidence="1">
    <location>
        <begin position="1"/>
        <end position="10"/>
    </location>
</feature>
<dbReference type="RefSeq" id="WP_250868007.1">
    <property type="nucleotide sequence ID" value="NZ_JAGSOI010000020.1"/>
</dbReference>
<reference evidence="2" key="1">
    <citation type="journal article" date="2021" name="mSystems">
        <title>Bacteria and Archaea Synergistically Convert Glycine Betaine to Biogenic Methane in the Formosa Cold Seep of the South China Sea.</title>
        <authorList>
            <person name="Li L."/>
            <person name="Zhang W."/>
            <person name="Zhang S."/>
            <person name="Song L."/>
            <person name="Sun Q."/>
            <person name="Zhang H."/>
            <person name="Xiang H."/>
            <person name="Dong X."/>
        </authorList>
    </citation>
    <scope>NUCLEOTIDE SEQUENCE</scope>
    <source>
        <strain evidence="2">LLY</strain>
    </source>
</reference>
<accession>A0A9E5DB33</accession>
<feature type="region of interest" description="Disordered" evidence="1">
    <location>
        <begin position="45"/>
        <end position="65"/>
    </location>
</feature>
<comment type="caution">
    <text evidence="2">The sequence shown here is derived from an EMBL/GenBank/DDBJ whole genome shotgun (WGS) entry which is preliminary data.</text>
</comment>
<protein>
    <submittedName>
        <fullName evidence="2">Uncharacterized protein</fullName>
    </submittedName>
</protein>
<feature type="compositionally biased region" description="Acidic residues" evidence="1">
    <location>
        <begin position="11"/>
        <end position="22"/>
    </location>
</feature>
<gene>
    <name evidence="2" type="ORF">KDK67_06505</name>
</gene>
<dbReference type="AlphaFoldDB" id="A0A9E5DB33"/>
<proteinExistence type="predicted"/>
<evidence type="ECO:0000313" key="2">
    <source>
        <dbReference type="EMBL" id="MCM1986651.1"/>
    </source>
</evidence>
<organism evidence="2 3">
    <name type="scientific">Methanococcoides seepicolus</name>
    <dbReference type="NCBI Taxonomy" id="2828780"/>
    <lineage>
        <taxon>Archaea</taxon>
        <taxon>Methanobacteriati</taxon>
        <taxon>Methanobacteriota</taxon>
        <taxon>Stenosarchaea group</taxon>
        <taxon>Methanomicrobia</taxon>
        <taxon>Methanosarcinales</taxon>
        <taxon>Methanosarcinaceae</taxon>
        <taxon>Methanococcoides</taxon>
    </lineage>
</organism>